<dbReference type="InterPro" id="IPR024989">
    <property type="entry name" value="MFS_assoc_dom"/>
</dbReference>
<protein>
    <submittedName>
        <fullName evidence="8">Nucleoside H+ symporter</fullName>
    </submittedName>
</protein>
<evidence type="ECO:0000256" key="2">
    <source>
        <dbReference type="ARBA" id="ARBA00005241"/>
    </source>
</evidence>
<organism evidence="8 9">
    <name type="scientific">Nesidiocoris tenuis</name>
    <dbReference type="NCBI Taxonomy" id="355587"/>
    <lineage>
        <taxon>Eukaryota</taxon>
        <taxon>Metazoa</taxon>
        <taxon>Ecdysozoa</taxon>
        <taxon>Arthropoda</taxon>
        <taxon>Hexapoda</taxon>
        <taxon>Insecta</taxon>
        <taxon>Pterygota</taxon>
        <taxon>Neoptera</taxon>
        <taxon>Paraneoptera</taxon>
        <taxon>Hemiptera</taxon>
        <taxon>Heteroptera</taxon>
        <taxon>Panheteroptera</taxon>
        <taxon>Cimicomorpha</taxon>
        <taxon>Miridae</taxon>
        <taxon>Dicyphina</taxon>
        <taxon>Nesidiocoris</taxon>
    </lineage>
</organism>
<dbReference type="PANTHER" id="PTHR16172">
    <property type="entry name" value="MAJOR FACILITATOR SUPERFAMILY DOMAIN-CONTAINING PROTEIN 6-LIKE"/>
    <property type="match status" value="1"/>
</dbReference>
<comment type="similarity">
    <text evidence="2">Belongs to the major facilitator superfamily. MFSD6 family.</text>
</comment>
<keyword evidence="3 6" id="KW-0812">Transmembrane</keyword>
<dbReference type="Gene3D" id="1.20.1250.20">
    <property type="entry name" value="MFS general substrate transporter like domains"/>
    <property type="match status" value="3"/>
</dbReference>
<evidence type="ECO:0000256" key="1">
    <source>
        <dbReference type="ARBA" id="ARBA00004141"/>
    </source>
</evidence>
<dbReference type="InterPro" id="IPR036259">
    <property type="entry name" value="MFS_trans_sf"/>
</dbReference>
<keyword evidence="4 6" id="KW-1133">Transmembrane helix</keyword>
<feature type="transmembrane region" description="Helical" evidence="6">
    <location>
        <begin position="386"/>
        <end position="413"/>
    </location>
</feature>
<sequence length="616" mass="68077">MRIDKKMLNMKLHYFLFNAGAACMIPFLPVMAKSMGYSSVIVGIIYTFLPVMGMITKPVLGALADKFRIQKLLCIYVLVQTMVFLFAIPWIPGLPSQSVGEVHCDSDTVLKLTSTQLDKCLGPTLNAFGENGTIKCEMRCSPDANMTQEICKDWHQTQYCSQLKSAESSHFSAMALKSANLSAQTPKPAVRFATMAQNITFEGILQPYKSELINSSLYMRLKEVVFNNGAPVSPYCDSFSKMNCELVDCSDPLIDDLFLNPAVPDSETPHLYQFWLFVLFIVLGWTGQAGGVSLGDTICFELLGDEPSKYGDQRLWGSVGWGTFSVIAGIAVDHFSDGRVKNYLPAAVMLVVLFIMNIVVIARLKYEQTKISSSILRDVGRLLAELRVLVFLLWCIVIGMCTALVWNFLLWYLEDLAAAYSCDTKAWIKTLEGLVMAVQCFGGELPFFFLSGRILKKLGHVNCMTLVLAASGVRFILYSFLVNPWWCLPIEIMNGVTFGLCYAAMTSYASIVALPGTESTMQGLVGAIFEGVGVSLGSFIGGILFNSLGGAKAFQIFGIGALCASVVHAVIQYFLGMRFSVVQFHERDFKHKRYASPHDAIHMLQDAHYEPPNVPT</sequence>
<feature type="transmembrane region" description="Helical" evidence="6">
    <location>
        <begin position="37"/>
        <end position="60"/>
    </location>
</feature>
<dbReference type="SUPFAM" id="SSF103473">
    <property type="entry name" value="MFS general substrate transporter"/>
    <property type="match status" value="1"/>
</dbReference>
<dbReference type="Pfam" id="PF12832">
    <property type="entry name" value="MFS_1_like"/>
    <property type="match status" value="1"/>
</dbReference>
<dbReference type="Proteomes" id="UP001307889">
    <property type="component" value="Chromosome 9"/>
</dbReference>
<accession>A0ABN7B4J4</accession>
<dbReference type="EMBL" id="AP028917">
    <property type="protein sequence ID" value="BES98086.1"/>
    <property type="molecule type" value="Genomic_DNA"/>
</dbReference>
<feature type="transmembrane region" description="Helical" evidence="6">
    <location>
        <begin position="274"/>
        <end position="294"/>
    </location>
</feature>
<feature type="domain" description="Major facilitator superfamily associated" evidence="7">
    <location>
        <begin position="8"/>
        <end position="555"/>
    </location>
</feature>
<feature type="transmembrane region" description="Helical" evidence="6">
    <location>
        <begin position="463"/>
        <end position="486"/>
    </location>
</feature>
<keyword evidence="9" id="KW-1185">Reference proteome</keyword>
<feature type="transmembrane region" description="Helical" evidence="6">
    <location>
        <begin position="344"/>
        <end position="366"/>
    </location>
</feature>
<dbReference type="PROSITE" id="PS51257">
    <property type="entry name" value="PROKAR_LIPOPROTEIN"/>
    <property type="match status" value="1"/>
</dbReference>
<feature type="transmembrane region" description="Helical" evidence="6">
    <location>
        <begin position="492"/>
        <end position="512"/>
    </location>
</feature>
<feature type="transmembrane region" description="Helical" evidence="6">
    <location>
        <begin position="554"/>
        <end position="575"/>
    </location>
</feature>
<feature type="transmembrane region" description="Helical" evidence="6">
    <location>
        <begin position="433"/>
        <end position="451"/>
    </location>
</feature>
<evidence type="ECO:0000256" key="3">
    <source>
        <dbReference type="ARBA" id="ARBA00022692"/>
    </source>
</evidence>
<name>A0ABN7B4J4_9HEMI</name>
<feature type="transmembrane region" description="Helical" evidence="6">
    <location>
        <begin position="12"/>
        <end position="31"/>
    </location>
</feature>
<dbReference type="CDD" id="cd17335">
    <property type="entry name" value="MFS_MFSD6"/>
    <property type="match status" value="1"/>
</dbReference>
<feature type="transmembrane region" description="Helical" evidence="6">
    <location>
        <begin position="315"/>
        <end position="332"/>
    </location>
</feature>
<gene>
    <name evidence="8" type="ORF">NTJ_10901</name>
</gene>
<comment type="subcellular location">
    <subcellularLocation>
        <location evidence="1">Membrane</location>
        <topology evidence="1">Multi-pass membrane protein</topology>
    </subcellularLocation>
</comment>
<reference evidence="8 9" key="1">
    <citation type="submission" date="2023-09" db="EMBL/GenBank/DDBJ databases">
        <title>Nesidiocoris tenuis whole genome shotgun sequence.</title>
        <authorList>
            <person name="Shibata T."/>
            <person name="Shimoda M."/>
            <person name="Kobayashi T."/>
            <person name="Uehara T."/>
        </authorList>
    </citation>
    <scope>NUCLEOTIDE SEQUENCE [LARGE SCALE GENOMIC DNA]</scope>
    <source>
        <strain evidence="8 9">Japan</strain>
    </source>
</reference>
<feature type="transmembrane region" description="Helical" evidence="6">
    <location>
        <begin position="524"/>
        <end position="548"/>
    </location>
</feature>
<evidence type="ECO:0000313" key="9">
    <source>
        <dbReference type="Proteomes" id="UP001307889"/>
    </source>
</evidence>
<evidence type="ECO:0000313" key="8">
    <source>
        <dbReference type="EMBL" id="BES98086.1"/>
    </source>
</evidence>
<dbReference type="PANTHER" id="PTHR16172:SF30">
    <property type="entry name" value="SUGAR BABY, ISOFORM C"/>
    <property type="match status" value="1"/>
</dbReference>
<dbReference type="InterPro" id="IPR051717">
    <property type="entry name" value="MFS_MFSD6"/>
</dbReference>
<proteinExistence type="inferred from homology"/>
<evidence type="ECO:0000259" key="7">
    <source>
        <dbReference type="Pfam" id="PF12832"/>
    </source>
</evidence>
<keyword evidence="5 6" id="KW-0472">Membrane</keyword>
<feature type="transmembrane region" description="Helical" evidence="6">
    <location>
        <begin position="72"/>
        <end position="91"/>
    </location>
</feature>
<evidence type="ECO:0000256" key="6">
    <source>
        <dbReference type="SAM" id="Phobius"/>
    </source>
</evidence>
<evidence type="ECO:0000256" key="4">
    <source>
        <dbReference type="ARBA" id="ARBA00022989"/>
    </source>
</evidence>
<evidence type="ECO:0000256" key="5">
    <source>
        <dbReference type="ARBA" id="ARBA00023136"/>
    </source>
</evidence>